<evidence type="ECO:0000259" key="7">
    <source>
        <dbReference type="PROSITE" id="PS51755"/>
    </source>
</evidence>
<reference evidence="8 9" key="1">
    <citation type="submission" date="2013-04" db="EMBL/GenBank/DDBJ databases">
        <title>The Genome Sequence of Parabacteroides gordonii DSM 23371.</title>
        <authorList>
            <consortium name="The Broad Institute Genomics Platform"/>
            <person name="Earl A."/>
            <person name="Ward D."/>
            <person name="Feldgarden M."/>
            <person name="Gevers D."/>
            <person name="Martens E."/>
            <person name="Sakamoto M."/>
            <person name="Benno Y."/>
            <person name="Suzuki N."/>
            <person name="Matsunaga N."/>
            <person name="Koshihara K."/>
            <person name="Seki M."/>
            <person name="Komiya H."/>
            <person name="Walker B."/>
            <person name="Young S."/>
            <person name="Zeng Q."/>
            <person name="Gargeya S."/>
            <person name="Fitzgerald M."/>
            <person name="Haas B."/>
            <person name="Abouelleil A."/>
            <person name="Allen A.W."/>
            <person name="Alvarado L."/>
            <person name="Arachchi H.M."/>
            <person name="Berlin A.M."/>
            <person name="Chapman S.B."/>
            <person name="Gainer-Dewar J."/>
            <person name="Goldberg J."/>
            <person name="Griggs A."/>
            <person name="Gujja S."/>
            <person name="Hansen M."/>
            <person name="Howarth C."/>
            <person name="Imamovic A."/>
            <person name="Ireland A."/>
            <person name="Larimer J."/>
            <person name="McCowan C."/>
            <person name="Murphy C."/>
            <person name="Pearson M."/>
            <person name="Poon T.W."/>
            <person name="Priest M."/>
            <person name="Roberts A."/>
            <person name="Saif S."/>
            <person name="Shea T."/>
            <person name="Sisk P."/>
            <person name="Sykes S."/>
            <person name="Wortman J."/>
            <person name="Nusbaum C."/>
            <person name="Birren B."/>
        </authorList>
    </citation>
    <scope>NUCLEOTIDE SEQUENCE [LARGE SCALE GENOMIC DNA]</scope>
    <source>
        <strain evidence="8 9">MS-1</strain>
    </source>
</reference>
<dbReference type="RefSeq" id="WP_028727401.1">
    <property type="nucleotide sequence ID" value="NZ_AUAE01000014.1"/>
</dbReference>
<evidence type="ECO:0000256" key="4">
    <source>
        <dbReference type="PROSITE-ProRule" id="PRU00169"/>
    </source>
</evidence>
<dbReference type="GO" id="GO:0000156">
    <property type="term" value="F:phosphorelay response regulator activity"/>
    <property type="evidence" value="ECO:0007669"/>
    <property type="project" value="TreeGrafter"/>
</dbReference>
<dbReference type="SUPFAM" id="SSF46894">
    <property type="entry name" value="C-terminal effector domain of the bipartite response regulators"/>
    <property type="match status" value="1"/>
</dbReference>
<dbReference type="EMBL" id="AQHW01000030">
    <property type="protein sequence ID" value="KKB46009.1"/>
    <property type="molecule type" value="Genomic_DNA"/>
</dbReference>
<dbReference type="InterPro" id="IPR036388">
    <property type="entry name" value="WH-like_DNA-bd_sf"/>
</dbReference>
<keyword evidence="3 5" id="KW-0238">DNA-binding</keyword>
<dbReference type="STRING" id="1203610.HMPREF1536_05240"/>
<dbReference type="Proteomes" id="UP000033035">
    <property type="component" value="Unassembled WGS sequence"/>
</dbReference>
<dbReference type="GO" id="GO:0032993">
    <property type="term" value="C:protein-DNA complex"/>
    <property type="evidence" value="ECO:0007669"/>
    <property type="project" value="TreeGrafter"/>
</dbReference>
<dbReference type="PROSITE" id="PS50110">
    <property type="entry name" value="RESPONSE_REGULATORY"/>
    <property type="match status" value="1"/>
</dbReference>
<keyword evidence="1 4" id="KW-0597">Phosphoprotein</keyword>
<keyword evidence="9" id="KW-1185">Reference proteome</keyword>
<dbReference type="GO" id="GO:0000976">
    <property type="term" value="F:transcription cis-regulatory region binding"/>
    <property type="evidence" value="ECO:0007669"/>
    <property type="project" value="TreeGrafter"/>
</dbReference>
<evidence type="ECO:0000313" key="8">
    <source>
        <dbReference type="EMBL" id="KKB46009.1"/>
    </source>
</evidence>
<dbReference type="Gene3D" id="3.40.50.2300">
    <property type="match status" value="1"/>
</dbReference>
<dbReference type="CDD" id="cd00383">
    <property type="entry name" value="trans_reg_C"/>
    <property type="match status" value="1"/>
</dbReference>
<evidence type="ECO:0000259" key="6">
    <source>
        <dbReference type="PROSITE" id="PS50110"/>
    </source>
</evidence>
<dbReference type="AlphaFoldDB" id="A0A0F5IK99"/>
<evidence type="ECO:0000256" key="3">
    <source>
        <dbReference type="ARBA" id="ARBA00023125"/>
    </source>
</evidence>
<feature type="DNA-binding region" description="OmpR/PhoB-type" evidence="5">
    <location>
        <begin position="130"/>
        <end position="227"/>
    </location>
</feature>
<dbReference type="InterPro" id="IPR001789">
    <property type="entry name" value="Sig_transdc_resp-reg_receiver"/>
</dbReference>
<evidence type="ECO:0008006" key="10">
    <source>
        <dbReference type="Google" id="ProtNLM"/>
    </source>
</evidence>
<dbReference type="InterPro" id="IPR001867">
    <property type="entry name" value="OmpR/PhoB-type_DNA-bd"/>
</dbReference>
<name>A0A0F5IK99_9BACT</name>
<dbReference type="PATRIC" id="fig|1203610.3.peg.5356"/>
<sequence length="230" mass="26641">MDKQIKILIFTKDENLGALFKECLRTEKYSTETFSREEEAYDHFCSVGADLCILDVSADKEEVRLAYAFKSMQMDVRLIFLFNSPTKEDIAEVFQFGADDLMRKPISLEVLQARIDAIMRRTFVEQEKPIIIYKFGIFSFNTHTQILTIDGNEKKLTTKESDLLLILCQNPNKLVDRGLALQRIWKSDSYFNARSMDVYITKLRHLLKADPSVRIDNIHGKGYKLVTHAI</sequence>
<dbReference type="SUPFAM" id="SSF52172">
    <property type="entry name" value="CheY-like"/>
    <property type="match status" value="1"/>
</dbReference>
<dbReference type="Gene3D" id="1.10.10.10">
    <property type="entry name" value="Winged helix-like DNA-binding domain superfamily/Winged helix DNA-binding domain"/>
    <property type="match status" value="1"/>
</dbReference>
<dbReference type="PANTHER" id="PTHR48111:SF40">
    <property type="entry name" value="PHOSPHATE REGULON TRANSCRIPTIONAL REGULATORY PROTEIN PHOB"/>
    <property type="match status" value="1"/>
</dbReference>
<dbReference type="InterPro" id="IPR011006">
    <property type="entry name" value="CheY-like_superfamily"/>
</dbReference>
<dbReference type="Pfam" id="PF00486">
    <property type="entry name" value="Trans_reg_C"/>
    <property type="match status" value="1"/>
</dbReference>
<dbReference type="PANTHER" id="PTHR48111">
    <property type="entry name" value="REGULATOR OF RPOS"/>
    <property type="match status" value="1"/>
</dbReference>
<feature type="domain" description="Response regulatory" evidence="6">
    <location>
        <begin position="6"/>
        <end position="119"/>
    </location>
</feature>
<organism evidence="8 9">
    <name type="scientific">Parabacteroides gordonii MS-1 = DSM 23371</name>
    <dbReference type="NCBI Taxonomy" id="1203610"/>
    <lineage>
        <taxon>Bacteria</taxon>
        <taxon>Pseudomonadati</taxon>
        <taxon>Bacteroidota</taxon>
        <taxon>Bacteroidia</taxon>
        <taxon>Bacteroidales</taxon>
        <taxon>Tannerellaceae</taxon>
        <taxon>Parabacteroides</taxon>
    </lineage>
</organism>
<feature type="domain" description="OmpR/PhoB-type" evidence="7">
    <location>
        <begin position="130"/>
        <end position="227"/>
    </location>
</feature>
<dbReference type="InterPro" id="IPR039420">
    <property type="entry name" value="WalR-like"/>
</dbReference>
<feature type="modified residue" description="4-aspartylphosphate" evidence="4">
    <location>
        <position position="55"/>
    </location>
</feature>
<gene>
    <name evidence="8" type="ORF">HMPREF1536_05240</name>
</gene>
<dbReference type="InterPro" id="IPR016032">
    <property type="entry name" value="Sig_transdc_resp-reg_C-effctor"/>
</dbReference>
<dbReference type="GO" id="GO:0006355">
    <property type="term" value="P:regulation of DNA-templated transcription"/>
    <property type="evidence" value="ECO:0007669"/>
    <property type="project" value="InterPro"/>
</dbReference>
<comment type="caution">
    <text evidence="8">The sequence shown here is derived from an EMBL/GenBank/DDBJ whole genome shotgun (WGS) entry which is preliminary data.</text>
</comment>
<dbReference type="PROSITE" id="PS51755">
    <property type="entry name" value="OMPR_PHOB"/>
    <property type="match status" value="1"/>
</dbReference>
<dbReference type="HOGENOM" id="CLU_000445_30_3_10"/>
<evidence type="ECO:0000256" key="1">
    <source>
        <dbReference type="ARBA" id="ARBA00022553"/>
    </source>
</evidence>
<dbReference type="Pfam" id="PF00072">
    <property type="entry name" value="Response_reg"/>
    <property type="match status" value="1"/>
</dbReference>
<keyword evidence="2" id="KW-0902">Two-component regulatory system</keyword>
<accession>A0A0F5IK99</accession>
<evidence type="ECO:0000313" key="9">
    <source>
        <dbReference type="Proteomes" id="UP000033035"/>
    </source>
</evidence>
<dbReference type="GO" id="GO:0005829">
    <property type="term" value="C:cytosol"/>
    <property type="evidence" value="ECO:0007669"/>
    <property type="project" value="TreeGrafter"/>
</dbReference>
<protein>
    <recommendedName>
        <fullName evidence="10">OmpR/PhoB-type domain-containing protein</fullName>
    </recommendedName>
</protein>
<dbReference type="SMART" id="SM00862">
    <property type="entry name" value="Trans_reg_C"/>
    <property type="match status" value="1"/>
</dbReference>
<evidence type="ECO:0000256" key="5">
    <source>
        <dbReference type="PROSITE-ProRule" id="PRU01091"/>
    </source>
</evidence>
<evidence type="ECO:0000256" key="2">
    <source>
        <dbReference type="ARBA" id="ARBA00023012"/>
    </source>
</evidence>
<proteinExistence type="predicted"/>